<evidence type="ECO:0000256" key="2">
    <source>
        <dbReference type="ARBA" id="ARBA00012662"/>
    </source>
</evidence>
<dbReference type="Pfam" id="PF01120">
    <property type="entry name" value="Alpha_L_fucos"/>
    <property type="match status" value="1"/>
</dbReference>
<dbReference type="EC" id="3.2.1.51" evidence="2"/>
<evidence type="ECO:0000256" key="4">
    <source>
        <dbReference type="ARBA" id="ARBA00022801"/>
    </source>
</evidence>
<dbReference type="GO" id="GO:0016139">
    <property type="term" value="P:glycoside catabolic process"/>
    <property type="evidence" value="ECO:0007669"/>
    <property type="project" value="TreeGrafter"/>
</dbReference>
<dbReference type="GO" id="GO:0004560">
    <property type="term" value="F:alpha-L-fucosidase activity"/>
    <property type="evidence" value="ECO:0007669"/>
    <property type="project" value="UniProtKB-EC"/>
</dbReference>
<dbReference type="PANTHER" id="PTHR10030:SF37">
    <property type="entry name" value="ALPHA-L-FUCOSIDASE-RELATED"/>
    <property type="match status" value="1"/>
</dbReference>
<keyword evidence="3" id="KW-0732">Signal</keyword>
<dbReference type="GO" id="GO:0006004">
    <property type="term" value="P:fucose metabolic process"/>
    <property type="evidence" value="ECO:0007669"/>
    <property type="project" value="TreeGrafter"/>
</dbReference>
<keyword evidence="5" id="KW-0326">Glycosidase</keyword>
<proteinExistence type="inferred from homology"/>
<dbReference type="Gene3D" id="2.60.120.260">
    <property type="entry name" value="Galactose-binding domain-like"/>
    <property type="match status" value="1"/>
</dbReference>
<evidence type="ECO:0000259" key="7">
    <source>
        <dbReference type="PROSITE" id="PS50022"/>
    </source>
</evidence>
<feature type="compositionally biased region" description="Low complexity" evidence="6">
    <location>
        <begin position="40"/>
        <end position="50"/>
    </location>
</feature>
<evidence type="ECO:0000313" key="9">
    <source>
        <dbReference type="Proteomes" id="UP001283341"/>
    </source>
</evidence>
<dbReference type="PANTHER" id="PTHR10030">
    <property type="entry name" value="ALPHA-L-FUCOSIDASE"/>
    <property type="match status" value="1"/>
</dbReference>
<dbReference type="InterPro" id="IPR008979">
    <property type="entry name" value="Galactose-bd-like_sf"/>
</dbReference>
<comment type="caution">
    <text evidence="8">The sequence shown here is derived from an EMBL/GenBank/DDBJ whole genome shotgun (WGS) entry which is preliminary data.</text>
</comment>
<evidence type="ECO:0000256" key="5">
    <source>
        <dbReference type="ARBA" id="ARBA00023295"/>
    </source>
</evidence>
<dbReference type="SUPFAM" id="SSF49785">
    <property type="entry name" value="Galactose-binding domain-like"/>
    <property type="match status" value="1"/>
</dbReference>
<protein>
    <recommendedName>
        <fullName evidence="2">alpha-L-fucosidase</fullName>
        <ecNumber evidence="2">3.2.1.51</ecNumber>
    </recommendedName>
</protein>
<dbReference type="InterPro" id="IPR000421">
    <property type="entry name" value="FA58C"/>
</dbReference>
<gene>
    <name evidence="8" type="ORF">B0H66DRAFT_633373</name>
</gene>
<organism evidence="8 9">
    <name type="scientific">Apodospora peruviana</name>
    <dbReference type="NCBI Taxonomy" id="516989"/>
    <lineage>
        <taxon>Eukaryota</taxon>
        <taxon>Fungi</taxon>
        <taxon>Dikarya</taxon>
        <taxon>Ascomycota</taxon>
        <taxon>Pezizomycotina</taxon>
        <taxon>Sordariomycetes</taxon>
        <taxon>Sordariomycetidae</taxon>
        <taxon>Sordariales</taxon>
        <taxon>Lasiosphaeriaceae</taxon>
        <taxon>Apodospora</taxon>
    </lineage>
</organism>
<name>A0AAE0LYP9_9PEZI</name>
<dbReference type="InterPro" id="IPR017853">
    <property type="entry name" value="GH"/>
</dbReference>
<accession>A0AAE0LYP9</accession>
<evidence type="ECO:0000256" key="3">
    <source>
        <dbReference type="ARBA" id="ARBA00022729"/>
    </source>
</evidence>
<dbReference type="SMART" id="SM00812">
    <property type="entry name" value="Alpha_L_fucos"/>
    <property type="match status" value="1"/>
</dbReference>
<dbReference type="PROSITE" id="PS50022">
    <property type="entry name" value="FA58C_3"/>
    <property type="match status" value="1"/>
</dbReference>
<dbReference type="InterPro" id="IPR057739">
    <property type="entry name" value="Glyco_hydro_29_N"/>
</dbReference>
<dbReference type="Gene3D" id="3.20.20.80">
    <property type="entry name" value="Glycosidases"/>
    <property type="match status" value="1"/>
</dbReference>
<sequence>MKKTASPLSSRLGGKSCTTIRYGRQLLFLFAAATTLFSQQTSGTPQTTSGAPPPAPHLRTPTQRQLDWHRMEYYAFVHFGPNTFTNEEWGKSQSLPDVFSPTNLDTDQWAKTFADAGMAGMILTAKHHDGMALWNTTTTIYKIGSGTWAQKRALQGLDTDVVRLAAQSARKYGIKFGVYLSPWDMHRDPAVPKPGLRGTVYDEAQIFGDSSSGGDYNDLYTRQLTELVTMNLSPNGTGFEEKVDLFEIWLDGASGSDTVQTFDWARFRDIIRANQPGAVMWGHQGVDARWVGNEDGVTTATNWHTINRTQDQAHYGGEQLQTGMRDGLYWAPAEADARMRSGWFYHANERSKTGDALMSMYLQSVGRSVNLLLDVPPDTTGRIVQTDVDALMRFKELRDAFLRRNVLKSDMKVAASSVRGGDDTLYGPANALDGRADTYWAMNDGETKGSVEIDLGGVFAVDAVIVQEHIALGQRIGGYAFDVMAANSTSYKPAVTGTSLGYKRIDRLAAAIQATRIRVRVTQANAPPLIQSIQVLGSRVG</sequence>
<reference evidence="8" key="2">
    <citation type="submission" date="2023-06" db="EMBL/GenBank/DDBJ databases">
        <authorList>
            <consortium name="Lawrence Berkeley National Laboratory"/>
            <person name="Haridas S."/>
            <person name="Hensen N."/>
            <person name="Bonometti L."/>
            <person name="Westerberg I."/>
            <person name="Brannstrom I.O."/>
            <person name="Guillou S."/>
            <person name="Cros-Aarteil S."/>
            <person name="Calhoun S."/>
            <person name="Kuo A."/>
            <person name="Mondo S."/>
            <person name="Pangilinan J."/>
            <person name="Riley R."/>
            <person name="Labutti K."/>
            <person name="Andreopoulos B."/>
            <person name="Lipzen A."/>
            <person name="Chen C."/>
            <person name="Yanf M."/>
            <person name="Daum C."/>
            <person name="Ng V."/>
            <person name="Clum A."/>
            <person name="Steindorff A."/>
            <person name="Ohm R."/>
            <person name="Martin F."/>
            <person name="Silar P."/>
            <person name="Natvig D."/>
            <person name="Lalanne C."/>
            <person name="Gautier V."/>
            <person name="Ament-Velasquez S.L."/>
            <person name="Kruys A."/>
            <person name="Hutchinson M.I."/>
            <person name="Powell A.J."/>
            <person name="Barry K."/>
            <person name="Miller A.N."/>
            <person name="Grigoriev I.V."/>
            <person name="Debuchy R."/>
            <person name="Gladieux P."/>
            <person name="Thoren M.H."/>
            <person name="Johannesson H."/>
        </authorList>
    </citation>
    <scope>NUCLEOTIDE SEQUENCE</scope>
    <source>
        <strain evidence="8">CBS 118394</strain>
    </source>
</reference>
<feature type="domain" description="F5/8 type C" evidence="7">
    <location>
        <begin position="394"/>
        <end position="538"/>
    </location>
</feature>
<evidence type="ECO:0000313" key="8">
    <source>
        <dbReference type="EMBL" id="KAK3312560.1"/>
    </source>
</evidence>
<dbReference type="Proteomes" id="UP001283341">
    <property type="component" value="Unassembled WGS sequence"/>
</dbReference>
<keyword evidence="4" id="KW-0378">Hydrolase</keyword>
<dbReference type="InterPro" id="IPR000933">
    <property type="entry name" value="Glyco_hydro_29"/>
</dbReference>
<keyword evidence="9" id="KW-1185">Reference proteome</keyword>
<dbReference type="AlphaFoldDB" id="A0AAE0LYP9"/>
<dbReference type="Pfam" id="PF00754">
    <property type="entry name" value="F5_F8_type_C"/>
    <property type="match status" value="1"/>
</dbReference>
<evidence type="ECO:0000256" key="1">
    <source>
        <dbReference type="ARBA" id="ARBA00007951"/>
    </source>
</evidence>
<dbReference type="EMBL" id="JAUEDM010000009">
    <property type="protein sequence ID" value="KAK3312560.1"/>
    <property type="molecule type" value="Genomic_DNA"/>
</dbReference>
<reference evidence="8" key="1">
    <citation type="journal article" date="2023" name="Mol. Phylogenet. Evol.">
        <title>Genome-scale phylogeny and comparative genomics of the fungal order Sordariales.</title>
        <authorList>
            <person name="Hensen N."/>
            <person name="Bonometti L."/>
            <person name="Westerberg I."/>
            <person name="Brannstrom I.O."/>
            <person name="Guillou S."/>
            <person name="Cros-Aarteil S."/>
            <person name="Calhoun S."/>
            <person name="Haridas S."/>
            <person name="Kuo A."/>
            <person name="Mondo S."/>
            <person name="Pangilinan J."/>
            <person name="Riley R."/>
            <person name="LaButti K."/>
            <person name="Andreopoulos B."/>
            <person name="Lipzen A."/>
            <person name="Chen C."/>
            <person name="Yan M."/>
            <person name="Daum C."/>
            <person name="Ng V."/>
            <person name="Clum A."/>
            <person name="Steindorff A."/>
            <person name="Ohm R.A."/>
            <person name="Martin F."/>
            <person name="Silar P."/>
            <person name="Natvig D.O."/>
            <person name="Lalanne C."/>
            <person name="Gautier V."/>
            <person name="Ament-Velasquez S.L."/>
            <person name="Kruys A."/>
            <person name="Hutchinson M.I."/>
            <person name="Powell A.J."/>
            <person name="Barry K."/>
            <person name="Miller A.N."/>
            <person name="Grigoriev I.V."/>
            <person name="Debuchy R."/>
            <person name="Gladieux P."/>
            <person name="Hiltunen Thoren M."/>
            <person name="Johannesson H."/>
        </authorList>
    </citation>
    <scope>NUCLEOTIDE SEQUENCE</scope>
    <source>
        <strain evidence="8">CBS 118394</strain>
    </source>
</reference>
<dbReference type="SUPFAM" id="SSF51445">
    <property type="entry name" value="(Trans)glycosidases"/>
    <property type="match status" value="1"/>
</dbReference>
<feature type="region of interest" description="Disordered" evidence="6">
    <location>
        <begin position="40"/>
        <end position="61"/>
    </location>
</feature>
<evidence type="ECO:0000256" key="6">
    <source>
        <dbReference type="SAM" id="MobiDB-lite"/>
    </source>
</evidence>
<comment type="similarity">
    <text evidence="1">Belongs to the glycosyl hydrolase 29 family.</text>
</comment>